<dbReference type="InterPro" id="IPR007219">
    <property type="entry name" value="XnlR_reg_dom"/>
</dbReference>
<dbReference type="AlphaFoldDB" id="A0A5C2SEA0"/>
<evidence type="ECO:0000313" key="6">
    <source>
        <dbReference type="Proteomes" id="UP000313359"/>
    </source>
</evidence>
<evidence type="ECO:0000313" key="5">
    <source>
        <dbReference type="EMBL" id="RPD61567.1"/>
    </source>
</evidence>
<evidence type="ECO:0000256" key="1">
    <source>
        <dbReference type="ARBA" id="ARBA00004123"/>
    </source>
</evidence>
<feature type="compositionally biased region" description="Pro residues" evidence="3">
    <location>
        <begin position="163"/>
        <end position="173"/>
    </location>
</feature>
<dbReference type="OrthoDB" id="4934715at2759"/>
<evidence type="ECO:0000256" key="2">
    <source>
        <dbReference type="ARBA" id="ARBA00023242"/>
    </source>
</evidence>
<dbReference type="InterPro" id="IPR050613">
    <property type="entry name" value="Sec_Metabolite_Reg"/>
</dbReference>
<dbReference type="EMBL" id="ML122261">
    <property type="protein sequence ID" value="RPD61567.1"/>
    <property type="molecule type" value="Genomic_DNA"/>
</dbReference>
<proteinExistence type="predicted"/>
<feature type="non-terminal residue" evidence="5">
    <location>
        <position position="342"/>
    </location>
</feature>
<dbReference type="GO" id="GO:0003677">
    <property type="term" value="F:DNA binding"/>
    <property type="evidence" value="ECO:0007669"/>
    <property type="project" value="InterPro"/>
</dbReference>
<reference evidence="5" key="1">
    <citation type="journal article" date="2018" name="Genome Biol. Evol.">
        <title>Genomics and development of Lentinus tigrinus, a white-rot wood-decaying mushroom with dimorphic fruiting bodies.</title>
        <authorList>
            <person name="Wu B."/>
            <person name="Xu Z."/>
            <person name="Knudson A."/>
            <person name="Carlson A."/>
            <person name="Chen N."/>
            <person name="Kovaka S."/>
            <person name="LaButti K."/>
            <person name="Lipzen A."/>
            <person name="Pennachio C."/>
            <person name="Riley R."/>
            <person name="Schakwitz W."/>
            <person name="Umezawa K."/>
            <person name="Ohm R.A."/>
            <person name="Grigoriev I.V."/>
            <person name="Nagy L.G."/>
            <person name="Gibbons J."/>
            <person name="Hibbett D."/>
        </authorList>
    </citation>
    <scope>NUCLEOTIDE SEQUENCE [LARGE SCALE GENOMIC DNA]</scope>
    <source>
        <strain evidence="5">ALCF2SS1-6</strain>
    </source>
</reference>
<dbReference type="SMART" id="SM00906">
    <property type="entry name" value="Fungal_trans"/>
    <property type="match status" value="1"/>
</dbReference>
<gene>
    <name evidence="5" type="ORF">L227DRAFT_499766</name>
</gene>
<evidence type="ECO:0000259" key="4">
    <source>
        <dbReference type="SMART" id="SM00906"/>
    </source>
</evidence>
<keyword evidence="6" id="KW-1185">Reference proteome</keyword>
<feature type="region of interest" description="Disordered" evidence="3">
    <location>
        <begin position="114"/>
        <end position="133"/>
    </location>
</feature>
<dbReference type="STRING" id="1328759.A0A5C2SEA0"/>
<dbReference type="GO" id="GO:0008270">
    <property type="term" value="F:zinc ion binding"/>
    <property type="evidence" value="ECO:0007669"/>
    <property type="project" value="InterPro"/>
</dbReference>
<accession>A0A5C2SEA0</accession>
<dbReference type="GO" id="GO:0006351">
    <property type="term" value="P:DNA-templated transcription"/>
    <property type="evidence" value="ECO:0007669"/>
    <property type="project" value="InterPro"/>
</dbReference>
<feature type="domain" description="Xylanolytic transcriptional activator regulatory" evidence="4">
    <location>
        <begin position="234"/>
        <end position="309"/>
    </location>
</feature>
<dbReference type="PANTHER" id="PTHR31001">
    <property type="entry name" value="UNCHARACTERIZED TRANSCRIPTIONAL REGULATORY PROTEIN"/>
    <property type="match status" value="1"/>
</dbReference>
<dbReference type="PANTHER" id="PTHR31001:SF89">
    <property type="entry name" value="ZN(2)-C6 FUNGAL-TYPE DOMAIN-CONTAINING PROTEIN"/>
    <property type="match status" value="1"/>
</dbReference>
<feature type="region of interest" description="Disordered" evidence="3">
    <location>
        <begin position="159"/>
        <end position="182"/>
    </location>
</feature>
<sequence>MSHLPGGGIATLHPPAPYDAFLPPPSAGPSALPQVTAALISYLPADPVRSRYLKAFRETMLLHPSFNVPHFEQRIMAVYTWAETGETTSTAAAAYGSKPMTKADLARDIFFSSAKPGSSSRANGTAVTGSGSNTPKPTLSFFSAACAAFALGALVARDDGPGGDPPAPSPSPPSSAGGGGGDASGTPAMLFALSEQSLQLFEKTAAYDLDSVIAMILQVLYMLYEGQMSVAQGVFPLVGKMVNVARMMGLAMDPDEFPGTYNLFEAETRRRVWWEVFYFDLFVADCMGQPPLIADNTHTTRLPADVEEDKFTPSCVSLPEPADGGAEPTSETSSVYFSLKCR</sequence>
<dbReference type="GO" id="GO:0005634">
    <property type="term" value="C:nucleus"/>
    <property type="evidence" value="ECO:0007669"/>
    <property type="project" value="UniProtKB-SubCell"/>
</dbReference>
<comment type="subcellular location">
    <subcellularLocation>
        <location evidence="1">Nucleus</location>
    </subcellularLocation>
</comment>
<keyword evidence="2" id="KW-0539">Nucleus</keyword>
<dbReference type="Proteomes" id="UP000313359">
    <property type="component" value="Unassembled WGS sequence"/>
</dbReference>
<evidence type="ECO:0000256" key="3">
    <source>
        <dbReference type="SAM" id="MobiDB-lite"/>
    </source>
</evidence>
<name>A0A5C2SEA0_9APHY</name>
<feature type="compositionally biased region" description="Polar residues" evidence="3">
    <location>
        <begin position="115"/>
        <end position="133"/>
    </location>
</feature>
<dbReference type="CDD" id="cd12148">
    <property type="entry name" value="fungal_TF_MHR"/>
    <property type="match status" value="1"/>
</dbReference>
<protein>
    <recommendedName>
        <fullName evidence="4">Xylanolytic transcriptional activator regulatory domain-containing protein</fullName>
    </recommendedName>
</protein>
<dbReference type="Pfam" id="PF04082">
    <property type="entry name" value="Fungal_trans"/>
    <property type="match status" value="1"/>
</dbReference>
<organism evidence="5 6">
    <name type="scientific">Lentinus tigrinus ALCF2SS1-6</name>
    <dbReference type="NCBI Taxonomy" id="1328759"/>
    <lineage>
        <taxon>Eukaryota</taxon>
        <taxon>Fungi</taxon>
        <taxon>Dikarya</taxon>
        <taxon>Basidiomycota</taxon>
        <taxon>Agaricomycotina</taxon>
        <taxon>Agaricomycetes</taxon>
        <taxon>Polyporales</taxon>
        <taxon>Polyporaceae</taxon>
        <taxon>Lentinus</taxon>
    </lineage>
</organism>